<keyword evidence="2" id="KW-1185">Reference proteome</keyword>
<dbReference type="EMBL" id="NPKJ01000068">
    <property type="protein sequence ID" value="PAQ05735.1"/>
    <property type="molecule type" value="Genomic_DNA"/>
</dbReference>
<gene>
    <name evidence="1" type="ORF">CIT26_26180</name>
</gene>
<sequence>MHGREFIVSNQATAKHSKTLEEINSEKGSAGDIPLCYSIRSSVINTNFLPPGGGIWITHGQFIVNAFATAKHLDTLERLNADANPESVLSIGMHSTS</sequence>
<reference evidence="1 2" key="1">
    <citation type="submission" date="2017-08" db="EMBL/GenBank/DDBJ databases">
        <title>Mesorhizobium wenxinae sp. nov., a novel rhizobial species isolated from root nodules of chickpea (Cicer arietinum L.).</title>
        <authorList>
            <person name="Zhang J."/>
        </authorList>
    </citation>
    <scope>NUCLEOTIDE SEQUENCE [LARGE SCALE GENOMIC DNA]</scope>
    <source>
        <strain evidence="1 2">SDW018</strain>
    </source>
</reference>
<proteinExistence type="predicted"/>
<accession>A0A271LE71</accession>
<name>A0A271LE71_9HYPH</name>
<dbReference type="AlphaFoldDB" id="A0A271LE71"/>
<dbReference type="Proteomes" id="UP000216442">
    <property type="component" value="Unassembled WGS sequence"/>
</dbReference>
<evidence type="ECO:0000313" key="2">
    <source>
        <dbReference type="Proteomes" id="UP000216442"/>
    </source>
</evidence>
<organism evidence="1 2">
    <name type="scientific">Mesorhizobium temperatum</name>
    <dbReference type="NCBI Taxonomy" id="241416"/>
    <lineage>
        <taxon>Bacteria</taxon>
        <taxon>Pseudomonadati</taxon>
        <taxon>Pseudomonadota</taxon>
        <taxon>Alphaproteobacteria</taxon>
        <taxon>Hyphomicrobiales</taxon>
        <taxon>Phyllobacteriaceae</taxon>
        <taxon>Mesorhizobium</taxon>
    </lineage>
</organism>
<evidence type="ECO:0000313" key="1">
    <source>
        <dbReference type="EMBL" id="PAQ05735.1"/>
    </source>
</evidence>
<comment type="caution">
    <text evidence="1">The sequence shown here is derived from an EMBL/GenBank/DDBJ whole genome shotgun (WGS) entry which is preliminary data.</text>
</comment>
<protein>
    <submittedName>
        <fullName evidence="1">Uncharacterized protein</fullName>
    </submittedName>
</protein>